<dbReference type="InterPro" id="IPR013022">
    <property type="entry name" value="Xyl_isomerase-like_TIM-brl"/>
</dbReference>
<feature type="domain" description="Xylose isomerase-like TIM barrel" evidence="1">
    <location>
        <begin position="33"/>
        <end position="292"/>
    </location>
</feature>
<organism evidence="2 3">
    <name type="scientific">Paenibacillus thalictri</name>
    <dbReference type="NCBI Taxonomy" id="2527873"/>
    <lineage>
        <taxon>Bacteria</taxon>
        <taxon>Bacillati</taxon>
        <taxon>Bacillota</taxon>
        <taxon>Bacilli</taxon>
        <taxon>Bacillales</taxon>
        <taxon>Paenibacillaceae</taxon>
        <taxon>Paenibacillus</taxon>
    </lineage>
</organism>
<dbReference type="PANTHER" id="PTHR12110:SF41">
    <property type="entry name" value="INOSOSE DEHYDRATASE"/>
    <property type="match status" value="1"/>
</dbReference>
<accession>A0A4Q9DK57</accession>
<evidence type="ECO:0000313" key="2">
    <source>
        <dbReference type="EMBL" id="TBL72409.1"/>
    </source>
</evidence>
<dbReference type="OrthoDB" id="9779184at2"/>
<dbReference type="Pfam" id="PF01261">
    <property type="entry name" value="AP_endonuc_2"/>
    <property type="match status" value="1"/>
</dbReference>
<dbReference type="EMBL" id="SIRE01000024">
    <property type="protein sequence ID" value="TBL72409.1"/>
    <property type="molecule type" value="Genomic_DNA"/>
</dbReference>
<keyword evidence="3" id="KW-1185">Reference proteome</keyword>
<dbReference type="Gene3D" id="3.20.20.150">
    <property type="entry name" value="Divalent-metal-dependent TIM barrel enzymes"/>
    <property type="match status" value="1"/>
</dbReference>
<gene>
    <name evidence="2" type="ORF">EYB31_28925</name>
</gene>
<evidence type="ECO:0000313" key="3">
    <source>
        <dbReference type="Proteomes" id="UP000293142"/>
    </source>
</evidence>
<dbReference type="SUPFAM" id="SSF51658">
    <property type="entry name" value="Xylose isomerase-like"/>
    <property type="match status" value="1"/>
</dbReference>
<dbReference type="InterPro" id="IPR036237">
    <property type="entry name" value="Xyl_isomerase-like_sf"/>
</dbReference>
<dbReference type="GO" id="GO:0016853">
    <property type="term" value="F:isomerase activity"/>
    <property type="evidence" value="ECO:0007669"/>
    <property type="project" value="UniProtKB-KW"/>
</dbReference>
<dbReference type="PANTHER" id="PTHR12110">
    <property type="entry name" value="HYDROXYPYRUVATE ISOMERASE"/>
    <property type="match status" value="1"/>
</dbReference>
<protein>
    <submittedName>
        <fullName evidence="2">Sugar phosphate isomerase/epimerase</fullName>
    </submittedName>
</protein>
<name>A0A4Q9DK57_9BACL</name>
<reference evidence="2 3" key="1">
    <citation type="submission" date="2019-02" db="EMBL/GenBank/DDBJ databases">
        <title>Paenibacillus sp. nov., isolated from surface-sterilized tissue of Thalictrum simplex L.</title>
        <authorList>
            <person name="Tuo L."/>
        </authorList>
    </citation>
    <scope>NUCLEOTIDE SEQUENCE [LARGE SCALE GENOMIC DNA]</scope>
    <source>
        <strain evidence="2 3">N2SHLJ1</strain>
    </source>
</reference>
<proteinExistence type="predicted"/>
<dbReference type="AlphaFoldDB" id="A0A4Q9DK57"/>
<comment type="caution">
    <text evidence="2">The sequence shown here is derived from an EMBL/GenBank/DDBJ whole genome shotgun (WGS) entry which is preliminary data.</text>
</comment>
<keyword evidence="2" id="KW-0413">Isomerase</keyword>
<dbReference type="Proteomes" id="UP000293142">
    <property type="component" value="Unassembled WGS sequence"/>
</dbReference>
<dbReference type="InterPro" id="IPR050312">
    <property type="entry name" value="IolE/XylAMocC-like"/>
</dbReference>
<sequence length="299" mass="34289">MSTQTARIAVFPKGYMEQLTDGSMTVFEWIEMAGTLGVDGLEMYPTFLQETSEAYLSKVKQVAEQLGMQIPMMCSSPDFTHPDEAYRDQEVEKMKKMIDVMQFLGPEDFRSCRVLSGQNRPGLERADGIHWTVECISRLLPYAEQKKVHLVMENHYKDGFWIYPEFAQPSDIYLEIVGQISSPWFGVNYDPSNAIFAGEDPIRLLEEVKHRVITMHASDRYLKEGYTLKDLENYSLQGYSQALAHGVIGKGLNDYDTIFGILRSIRFTNWISIEDGVNGLDELRESAQFLKAKVREYLM</sequence>
<dbReference type="RefSeq" id="WP_131016977.1">
    <property type="nucleotide sequence ID" value="NZ_SIRE01000024.1"/>
</dbReference>
<evidence type="ECO:0000259" key="1">
    <source>
        <dbReference type="Pfam" id="PF01261"/>
    </source>
</evidence>